<keyword evidence="2" id="KW-0808">Transferase</keyword>
<sequence length="287" mass="30213">MAAPEIFSRALRRRRRDRAQPGYAAHGFLRDAMIEGLLERLDFVTRDFKDVLDLGCADGALTGALRARGLTVMPCDAGARFAAAAEGVQCEEDALPFAPGSFDLIVSAGVLDTVNDLPGALVQCRRALRPDGLLLAAFVGAGSLPALKAAITAADAGEAAPARFHPQIDVRAAGDLLTRAGFTLPVADVESLDVRYGTVFSLIADLRGMAATNQLAGQTPPWLSRARLARLNAAFADAAEPDGKTRERFQLIFLTAWSPSPDQPQPAKRGSATASLAGALKKPTPPS</sequence>
<dbReference type="Proteomes" id="UP000727456">
    <property type="component" value="Unassembled WGS sequence"/>
</dbReference>
<proteinExistence type="predicted"/>
<evidence type="ECO:0000256" key="3">
    <source>
        <dbReference type="SAM" id="MobiDB-lite"/>
    </source>
</evidence>
<dbReference type="InterPro" id="IPR013216">
    <property type="entry name" value="Methyltransf_11"/>
</dbReference>
<gene>
    <name evidence="5" type="ORF">FHS31_001371</name>
</gene>
<evidence type="ECO:0000256" key="1">
    <source>
        <dbReference type="ARBA" id="ARBA00022603"/>
    </source>
</evidence>
<dbReference type="EMBL" id="JAAOZC010000003">
    <property type="protein sequence ID" value="NIJ07761.1"/>
    <property type="molecule type" value="Genomic_DNA"/>
</dbReference>
<keyword evidence="1 5" id="KW-0489">Methyltransferase</keyword>
<evidence type="ECO:0000313" key="5">
    <source>
        <dbReference type="EMBL" id="NIJ07761.1"/>
    </source>
</evidence>
<reference evidence="5 6" key="1">
    <citation type="submission" date="2020-03" db="EMBL/GenBank/DDBJ databases">
        <title>Genomic Encyclopedia of Type Strains, Phase III (KMG-III): the genomes of soil and plant-associated and newly described type strains.</title>
        <authorList>
            <person name="Whitman W."/>
        </authorList>
    </citation>
    <scope>NUCLEOTIDE SEQUENCE [LARGE SCALE GENOMIC DNA]</scope>
    <source>
        <strain evidence="5 6">CECT 8804</strain>
    </source>
</reference>
<feature type="domain" description="Methyltransferase type 11" evidence="4">
    <location>
        <begin position="52"/>
        <end position="135"/>
    </location>
</feature>
<dbReference type="PANTHER" id="PTHR13090:SF1">
    <property type="entry name" value="ARGININE-HYDROXYLASE NDUFAF5, MITOCHONDRIAL"/>
    <property type="match status" value="1"/>
</dbReference>
<dbReference type="Pfam" id="PF08241">
    <property type="entry name" value="Methyltransf_11"/>
    <property type="match status" value="1"/>
</dbReference>
<evidence type="ECO:0000313" key="6">
    <source>
        <dbReference type="Proteomes" id="UP000727456"/>
    </source>
</evidence>
<name>A0ABX0TQQ5_9SPHN</name>
<evidence type="ECO:0000256" key="2">
    <source>
        <dbReference type="ARBA" id="ARBA00022679"/>
    </source>
</evidence>
<dbReference type="GO" id="GO:0032259">
    <property type="term" value="P:methylation"/>
    <property type="evidence" value="ECO:0007669"/>
    <property type="project" value="UniProtKB-KW"/>
</dbReference>
<feature type="region of interest" description="Disordered" evidence="3">
    <location>
        <begin position="257"/>
        <end position="287"/>
    </location>
</feature>
<organism evidence="5 6">
    <name type="scientific">Sphingomonas vulcanisoli</name>
    <dbReference type="NCBI Taxonomy" id="1658060"/>
    <lineage>
        <taxon>Bacteria</taxon>
        <taxon>Pseudomonadati</taxon>
        <taxon>Pseudomonadota</taxon>
        <taxon>Alphaproteobacteria</taxon>
        <taxon>Sphingomonadales</taxon>
        <taxon>Sphingomonadaceae</taxon>
        <taxon>Sphingomonas</taxon>
    </lineage>
</organism>
<accession>A0ABX0TQQ5</accession>
<dbReference type="SUPFAM" id="SSF53335">
    <property type="entry name" value="S-adenosyl-L-methionine-dependent methyltransferases"/>
    <property type="match status" value="1"/>
</dbReference>
<dbReference type="CDD" id="cd02440">
    <property type="entry name" value="AdoMet_MTases"/>
    <property type="match status" value="1"/>
</dbReference>
<dbReference type="GO" id="GO:0008168">
    <property type="term" value="F:methyltransferase activity"/>
    <property type="evidence" value="ECO:0007669"/>
    <property type="project" value="UniProtKB-KW"/>
</dbReference>
<dbReference type="PANTHER" id="PTHR13090">
    <property type="entry name" value="ARGININE-HYDROXYLASE NDUFAF5, MITOCHONDRIAL"/>
    <property type="match status" value="1"/>
</dbReference>
<dbReference type="InterPro" id="IPR050602">
    <property type="entry name" value="Malonyl-ACP_OMT"/>
</dbReference>
<evidence type="ECO:0000259" key="4">
    <source>
        <dbReference type="Pfam" id="PF08241"/>
    </source>
</evidence>
<protein>
    <submittedName>
        <fullName evidence="5">SAM-dependent methyltransferase</fullName>
    </submittedName>
</protein>
<dbReference type="InterPro" id="IPR029063">
    <property type="entry name" value="SAM-dependent_MTases_sf"/>
</dbReference>
<dbReference type="Gene3D" id="3.40.50.150">
    <property type="entry name" value="Vaccinia Virus protein VP39"/>
    <property type="match status" value="1"/>
</dbReference>
<keyword evidence="6" id="KW-1185">Reference proteome</keyword>
<comment type="caution">
    <text evidence="5">The sequence shown here is derived from an EMBL/GenBank/DDBJ whole genome shotgun (WGS) entry which is preliminary data.</text>
</comment>
<dbReference type="RefSeq" id="WP_167072633.1">
    <property type="nucleotide sequence ID" value="NZ_JAAOZC010000003.1"/>
</dbReference>